<name>G4SS33_CAEEL</name>
<evidence type="ECO:0000313" key="2">
    <source>
        <dbReference type="EMBL" id="CCD73472.1"/>
    </source>
</evidence>
<feature type="signal peptide" evidence="1">
    <location>
        <begin position="1"/>
        <end position="16"/>
    </location>
</feature>
<sequence>MRFFILFTSMIAASSAFLFPSAGGGGGGCGCQHTAYAAPAPSYGAPAGGAYPVGGR</sequence>
<dbReference type="FunCoup" id="G4SS33">
    <property type="interactions" value="172"/>
</dbReference>
<accession>G4SS33</accession>
<organism evidence="2 3">
    <name type="scientific">Caenorhabditis elegans</name>
    <dbReference type="NCBI Taxonomy" id="6239"/>
    <lineage>
        <taxon>Eukaryota</taxon>
        <taxon>Metazoa</taxon>
        <taxon>Ecdysozoa</taxon>
        <taxon>Nematoda</taxon>
        <taxon>Chromadorea</taxon>
        <taxon>Rhabditida</taxon>
        <taxon>Rhabditina</taxon>
        <taxon>Rhabditomorpha</taxon>
        <taxon>Rhabditoidea</taxon>
        <taxon>Rhabditidae</taxon>
        <taxon>Peloderinae</taxon>
        <taxon>Caenorhabditis</taxon>
    </lineage>
</organism>
<dbReference type="CTD" id="13179322"/>
<dbReference type="AGR" id="WB:WBGene00195068"/>
<proteinExistence type="predicted"/>
<dbReference type="Proteomes" id="UP000001940">
    <property type="component" value="Chromosome I"/>
</dbReference>
<evidence type="ECO:0000256" key="1">
    <source>
        <dbReference type="SAM" id="SignalP"/>
    </source>
</evidence>
<dbReference type="KEGG" id="cel:CELE_Y48G8AL.16"/>
<reference evidence="2 3" key="1">
    <citation type="journal article" date="1998" name="Science">
        <title>Genome sequence of the nematode C. elegans: a platform for investigating biology.</title>
        <authorList>
            <consortium name="The C. elegans sequencing consortium"/>
            <person name="Sulson J.E."/>
            <person name="Waterston R."/>
        </authorList>
    </citation>
    <scope>NUCLEOTIDE SEQUENCE [LARGE SCALE GENOMIC DNA]</scope>
    <source>
        <strain evidence="2 3">Bristol N2</strain>
    </source>
</reference>
<evidence type="ECO:0000313" key="3">
    <source>
        <dbReference type="Proteomes" id="UP000001940"/>
    </source>
</evidence>
<keyword evidence="1" id="KW-0732">Signal</keyword>
<gene>
    <name evidence="2" type="ORF">CELE_Y48G8AL.16</name>
    <name evidence="2 4" type="ORF">Y48G8AL.16</name>
</gene>
<feature type="chain" id="PRO_5003467946" evidence="1">
    <location>
        <begin position="17"/>
        <end position="56"/>
    </location>
</feature>
<dbReference type="PROSITE" id="PS51257">
    <property type="entry name" value="PROKAR_LIPOPROTEIN"/>
    <property type="match status" value="1"/>
</dbReference>
<dbReference type="WormBase" id="Y48G8AL.16a">
    <property type="protein sequence ID" value="CE44921"/>
    <property type="gene ID" value="WBGene00195068"/>
</dbReference>
<protein>
    <submittedName>
        <fullName evidence="2">Fungus-induced protein 1</fullName>
    </submittedName>
</protein>
<dbReference type="RefSeq" id="NP_001248972.1">
    <property type="nucleotide sequence ID" value="NM_001262043.1"/>
</dbReference>
<evidence type="ECO:0000313" key="4">
    <source>
        <dbReference type="WormBase" id="Y48G8AL.16a"/>
    </source>
</evidence>
<dbReference type="InParanoid" id="G4SS33"/>
<dbReference type="HOGENOM" id="CLU_2814721_0_0_1"/>
<dbReference type="Bgee" id="WBGene00195068">
    <property type="expression patterns" value="Expressed in pharyngeal muscle cell (C elegans) and 2 other cell types or tissues"/>
</dbReference>
<dbReference type="PaxDb" id="6239-Y48G8AL.16"/>
<dbReference type="EMBL" id="BX284601">
    <property type="protein sequence ID" value="CCD73472.1"/>
    <property type="molecule type" value="Genomic_DNA"/>
</dbReference>
<dbReference type="GeneID" id="13179322"/>
<dbReference type="AlphaFoldDB" id="G4SS33"/>
<keyword evidence="3" id="KW-1185">Reference proteome</keyword>